<dbReference type="GO" id="GO:0046872">
    <property type="term" value="F:metal ion binding"/>
    <property type="evidence" value="ECO:0007669"/>
    <property type="project" value="UniProtKB-KW"/>
</dbReference>
<dbReference type="GO" id="GO:0008235">
    <property type="term" value="F:metalloexopeptidase activity"/>
    <property type="evidence" value="ECO:0007669"/>
    <property type="project" value="InterPro"/>
</dbReference>
<dbReference type="Pfam" id="PF04389">
    <property type="entry name" value="Peptidase_M28"/>
    <property type="match status" value="1"/>
</dbReference>
<comment type="cofactor">
    <cofactor evidence="1">
        <name>Zn(2+)</name>
        <dbReference type="ChEBI" id="CHEBI:29105"/>
    </cofactor>
</comment>
<evidence type="ECO:0000259" key="19">
    <source>
        <dbReference type="Pfam" id="PF22249"/>
    </source>
</evidence>
<evidence type="ECO:0000256" key="7">
    <source>
        <dbReference type="ARBA" id="ARBA00022801"/>
    </source>
</evidence>
<reference evidence="20" key="1">
    <citation type="journal article" date="2021" name="Mol. Ecol. Resour.">
        <title>Apolygus lucorum genome provides insights into omnivorousness and mesophyll feeding.</title>
        <authorList>
            <person name="Liu Y."/>
            <person name="Liu H."/>
            <person name="Wang H."/>
            <person name="Huang T."/>
            <person name="Liu B."/>
            <person name="Yang B."/>
            <person name="Yin L."/>
            <person name="Li B."/>
            <person name="Zhang Y."/>
            <person name="Zhang S."/>
            <person name="Jiang F."/>
            <person name="Zhang X."/>
            <person name="Ren Y."/>
            <person name="Wang B."/>
            <person name="Wang S."/>
            <person name="Lu Y."/>
            <person name="Wu K."/>
            <person name="Fan W."/>
            <person name="Wang G."/>
        </authorList>
    </citation>
    <scope>NUCLEOTIDE SEQUENCE</scope>
    <source>
        <strain evidence="20">12Hb</strain>
    </source>
</reference>
<evidence type="ECO:0000256" key="8">
    <source>
        <dbReference type="ARBA" id="ARBA00022824"/>
    </source>
</evidence>
<keyword evidence="4" id="KW-0645">Protease</keyword>
<sequence>MTRRSFMSDEEIEQILSNVQSDDEEAIDQLFEETDDESDPEYEPGSDDLLIDDEELNENIAEAENRSQKRKASKSSSTNQRKSSRGNNSNPQDQQQPSTSHTQLGTFMEVSLIFSETSSSGSARHEHSTSGHANCSGSDKEVGRRRNGRSTAARMSNVRRRRRSEGLLSHLGPFSNETDKDPMLPKMIPHGTFNTYLFLVILMYGLVYLSDFNLPDPLSIMDEKANPGRFIAERAKYHVTQLSNLGPRPVGSLANEVLAIKYLTKTLSSVQAQAQKQFKVEIDHHVVSGEFPLQFLDGLTSVYRNIQNIVVKVTGKSSSGSAILLNCHYDSVVDSPGATDDLAACGVLLEVMRIITQTNATLHNDLVFLFNGAEENLLQASHGFITQHKWAHDLLAVINMDACGAGGRELLFQVGPQNPWLLEAYAQAVKFPTASIAAQEIFQSGLIPGDTDYRIFRDFGKIPGLDFAWALGGYMYHTKLDRADYVPLSSLQHAGDNILPLTLHLANVRCPEDCKPDGTMVFFDLLHLYLFRITSGRAYLINALMVFLSLSIIYWNSSRSPFSGVKKRQYMYRIMEASVYLFFTWIITIVTVVALAVGLYMINRSLSWFTRPLWIYFLYGIPAVVVPLQLAMVSLSHFKKALDAKSNWAVLNLFVDGNQLLFTIPIVFGLVTNVQSMFLFSVAVGFHCIANVAKNIVFHKNLGGKWSLFYVVPMLFPCLLLWYISHVLFKTIIPIMGRAGSGLVPEVVIAVLTASLVIGICNFLVPLLFMYHRSGSLVKNLSVIFICSVLVLIFTPLGFPYSASGTNPSPQRYTILHTHRVYYGVNGVLLSDRSGYWVVDLDPNSPYSVKSFVPEFASAIPVEDCPTQLYCGLPYKLPVFTMLSKTHWIPGPKPTIDIPSNLTLVDVTHESDNYITMKIRAEGPDHMRIMISPILGVKLASWSFANGTILPGAKWGLRDTYFIYYSYASYPGPLNFWIKFKITDPAMVQSPFIVDMAVSGHFLHGPHQRSVKLTKLLAQFPPWTVTSGWVASYTSYKF</sequence>
<dbReference type="InterPro" id="IPR048024">
    <property type="entry name" value="Fxna-like_M28_dom"/>
</dbReference>
<feature type="domain" description="Endoplasmic reticulum metallopeptidase 1/1-A TM" evidence="19">
    <location>
        <begin position="570"/>
        <end position="790"/>
    </location>
</feature>
<evidence type="ECO:0000259" key="17">
    <source>
        <dbReference type="Pfam" id="PF04389"/>
    </source>
</evidence>
<dbReference type="InterPro" id="IPR053973">
    <property type="entry name" value="ERMP1-like_C"/>
</dbReference>
<proteinExistence type="inferred from homology"/>
<dbReference type="GO" id="GO:0006508">
    <property type="term" value="P:proteolysis"/>
    <property type="evidence" value="ECO:0007669"/>
    <property type="project" value="UniProtKB-KW"/>
</dbReference>
<feature type="transmembrane region" description="Helical" evidence="16">
    <location>
        <begin position="781"/>
        <end position="801"/>
    </location>
</feature>
<feature type="transmembrane region" description="Helical" evidence="16">
    <location>
        <begin position="577"/>
        <end position="602"/>
    </location>
</feature>
<evidence type="ECO:0000256" key="12">
    <source>
        <dbReference type="ARBA" id="ARBA00023136"/>
    </source>
</evidence>
<evidence type="ECO:0000256" key="15">
    <source>
        <dbReference type="SAM" id="MobiDB-lite"/>
    </source>
</evidence>
<feature type="transmembrane region" description="Helical" evidence="16">
    <location>
        <begin position="749"/>
        <end position="769"/>
    </location>
</feature>
<feature type="transmembrane region" description="Helical" evidence="16">
    <location>
        <begin position="677"/>
        <end position="696"/>
    </location>
</feature>
<keyword evidence="10 16" id="KW-1133">Transmembrane helix</keyword>
<evidence type="ECO:0000256" key="3">
    <source>
        <dbReference type="ARBA" id="ARBA00010918"/>
    </source>
</evidence>
<evidence type="ECO:0000256" key="1">
    <source>
        <dbReference type="ARBA" id="ARBA00001947"/>
    </source>
</evidence>
<evidence type="ECO:0000256" key="16">
    <source>
        <dbReference type="SAM" id="Phobius"/>
    </source>
</evidence>
<feature type="domain" description="Endoplasmic reticulum metallopeptidase 1-like C-terminal" evidence="18">
    <location>
        <begin position="808"/>
        <end position="1036"/>
    </location>
</feature>
<dbReference type="Pfam" id="PF22249">
    <property type="entry name" value="ERMP1-TM"/>
    <property type="match status" value="1"/>
</dbReference>
<feature type="transmembrane region" description="Helical" evidence="16">
    <location>
        <begin position="708"/>
        <end position="729"/>
    </location>
</feature>
<evidence type="ECO:0000256" key="11">
    <source>
        <dbReference type="ARBA" id="ARBA00023049"/>
    </source>
</evidence>
<feature type="transmembrane region" description="Helical" evidence="16">
    <location>
        <begin position="614"/>
        <end position="636"/>
    </location>
</feature>
<evidence type="ECO:0000256" key="4">
    <source>
        <dbReference type="ARBA" id="ARBA00022670"/>
    </source>
</evidence>
<name>A0A8S9Y5U6_APOLU</name>
<dbReference type="InterPro" id="IPR007484">
    <property type="entry name" value="Peptidase_M28"/>
</dbReference>
<keyword evidence="9" id="KW-0862">Zinc</keyword>
<evidence type="ECO:0000256" key="13">
    <source>
        <dbReference type="ARBA" id="ARBA00023180"/>
    </source>
</evidence>
<keyword evidence="5 16" id="KW-0812">Transmembrane</keyword>
<evidence type="ECO:0000313" key="20">
    <source>
        <dbReference type="EMBL" id="KAF6216553.1"/>
    </source>
</evidence>
<keyword evidence="11" id="KW-0482">Metalloprotease</keyword>
<feature type="domain" description="Peptidase M28" evidence="17">
    <location>
        <begin position="308"/>
        <end position="500"/>
    </location>
</feature>
<evidence type="ECO:0000256" key="9">
    <source>
        <dbReference type="ARBA" id="ARBA00022833"/>
    </source>
</evidence>
<evidence type="ECO:0000256" key="2">
    <source>
        <dbReference type="ARBA" id="ARBA00004477"/>
    </source>
</evidence>
<dbReference type="CDD" id="cd03875">
    <property type="entry name" value="M28_Fxna_like"/>
    <property type="match status" value="1"/>
</dbReference>
<dbReference type="InterPro" id="IPR053974">
    <property type="entry name" value="ERMP1_1-A_TM"/>
</dbReference>
<dbReference type="EMBL" id="WIXP02000001">
    <property type="protein sequence ID" value="KAF6216553.1"/>
    <property type="molecule type" value="Genomic_DNA"/>
</dbReference>
<dbReference type="AlphaFoldDB" id="A0A8S9Y5U6"/>
<evidence type="ECO:0000259" key="18">
    <source>
        <dbReference type="Pfam" id="PF22248"/>
    </source>
</evidence>
<evidence type="ECO:0000256" key="5">
    <source>
        <dbReference type="ARBA" id="ARBA00022692"/>
    </source>
</evidence>
<keyword evidence="7" id="KW-0378">Hydrolase</keyword>
<keyword evidence="12 16" id="KW-0472">Membrane</keyword>
<dbReference type="InterPro" id="IPR045175">
    <property type="entry name" value="M28_fam"/>
</dbReference>
<protein>
    <recommendedName>
        <fullName evidence="14">FXNA-like protease</fullName>
    </recommendedName>
</protein>
<comment type="similarity">
    <text evidence="3">Belongs to the peptidase M28 family.</text>
</comment>
<evidence type="ECO:0000313" key="21">
    <source>
        <dbReference type="Proteomes" id="UP000466442"/>
    </source>
</evidence>
<comment type="caution">
    <text evidence="20">The sequence shown here is derived from an EMBL/GenBank/DDBJ whole genome shotgun (WGS) entry which is preliminary data.</text>
</comment>
<keyword evidence="21" id="KW-1185">Reference proteome</keyword>
<keyword evidence="8" id="KW-0256">Endoplasmic reticulum</keyword>
<evidence type="ECO:0000256" key="10">
    <source>
        <dbReference type="ARBA" id="ARBA00022989"/>
    </source>
</evidence>
<dbReference type="SUPFAM" id="SSF53187">
    <property type="entry name" value="Zn-dependent exopeptidases"/>
    <property type="match status" value="1"/>
</dbReference>
<dbReference type="Proteomes" id="UP000466442">
    <property type="component" value="Linkage Group LG1"/>
</dbReference>
<feature type="transmembrane region" description="Helical" evidence="16">
    <location>
        <begin position="648"/>
        <end position="671"/>
    </location>
</feature>
<feature type="region of interest" description="Disordered" evidence="15">
    <location>
        <begin position="54"/>
        <end position="100"/>
    </location>
</feature>
<feature type="transmembrane region" description="Helical" evidence="16">
    <location>
        <begin position="538"/>
        <end position="556"/>
    </location>
</feature>
<keyword evidence="13" id="KW-0325">Glycoprotein</keyword>
<dbReference type="PANTHER" id="PTHR12147:SF22">
    <property type="entry name" value="ENDOPLASMIC RETICULUM METALLOPEPTIDASE 1"/>
    <property type="match status" value="1"/>
</dbReference>
<organism evidence="20 21">
    <name type="scientific">Apolygus lucorum</name>
    <name type="common">Small green plant bug</name>
    <name type="synonym">Lygocoris lucorum</name>
    <dbReference type="NCBI Taxonomy" id="248454"/>
    <lineage>
        <taxon>Eukaryota</taxon>
        <taxon>Metazoa</taxon>
        <taxon>Ecdysozoa</taxon>
        <taxon>Arthropoda</taxon>
        <taxon>Hexapoda</taxon>
        <taxon>Insecta</taxon>
        <taxon>Pterygota</taxon>
        <taxon>Neoptera</taxon>
        <taxon>Paraneoptera</taxon>
        <taxon>Hemiptera</taxon>
        <taxon>Heteroptera</taxon>
        <taxon>Panheteroptera</taxon>
        <taxon>Cimicomorpha</taxon>
        <taxon>Miridae</taxon>
        <taxon>Mirini</taxon>
        <taxon>Apolygus</taxon>
    </lineage>
</organism>
<evidence type="ECO:0000256" key="14">
    <source>
        <dbReference type="ARBA" id="ARBA00078796"/>
    </source>
</evidence>
<dbReference type="PANTHER" id="PTHR12147">
    <property type="entry name" value="METALLOPEPTIDASE M28 FAMILY MEMBER"/>
    <property type="match status" value="1"/>
</dbReference>
<dbReference type="Gene3D" id="3.40.630.10">
    <property type="entry name" value="Zn peptidases"/>
    <property type="match status" value="1"/>
</dbReference>
<comment type="subcellular location">
    <subcellularLocation>
        <location evidence="2">Endoplasmic reticulum membrane</location>
        <topology evidence="2">Multi-pass membrane protein</topology>
    </subcellularLocation>
</comment>
<gene>
    <name evidence="20" type="ORF">GE061_000896</name>
</gene>
<accession>A0A8S9Y5U6</accession>
<keyword evidence="6" id="KW-0479">Metal-binding</keyword>
<dbReference type="FunFam" id="3.40.630.10:FF:000008">
    <property type="entry name" value="Endoplasmic reticulum metallopeptidase 1"/>
    <property type="match status" value="1"/>
</dbReference>
<feature type="compositionally biased region" description="Low complexity" evidence="15">
    <location>
        <begin position="74"/>
        <end position="98"/>
    </location>
</feature>
<evidence type="ECO:0000256" key="6">
    <source>
        <dbReference type="ARBA" id="ARBA00022723"/>
    </source>
</evidence>
<dbReference type="GO" id="GO:0005789">
    <property type="term" value="C:endoplasmic reticulum membrane"/>
    <property type="evidence" value="ECO:0007669"/>
    <property type="project" value="UniProtKB-SubCell"/>
</dbReference>
<dbReference type="OrthoDB" id="76293at2759"/>
<feature type="region of interest" description="Disordered" evidence="15">
    <location>
        <begin position="116"/>
        <end position="178"/>
    </location>
</feature>
<dbReference type="Pfam" id="PF22248">
    <property type="entry name" value="ERMP1_C"/>
    <property type="match status" value="1"/>
</dbReference>